<dbReference type="Pfam" id="PF06114">
    <property type="entry name" value="Peptidase_M78"/>
    <property type="match status" value="1"/>
</dbReference>
<dbReference type="InterPro" id="IPR010359">
    <property type="entry name" value="IrrE_HExxH"/>
</dbReference>
<proteinExistence type="predicted"/>
<sequence length="290" mass="33810">MIKNIVLSSFQIEEIKKKAIEVRKVFGVYEDVPIASDIFMLLEKNNIILCEFPFQSSGKSHIDATLTRFETNGEPIIFMGLNTSLHFDEQIFAIAHELYHFITKTGKSYTEDMEEDPLNERQADRFAAELLLPGSALRTQVILEFQTEHITSVQYLRVLRFIARLQCEWWLPYRAIVNRLFEEGYIQKELFQRLYKMEDRNEDSLYFRIFKALDPNKHMLLNKRTGKKGVSGRAMEIILLNYEEGLMPDDEFVQLLAMFGKSPEDFGYEMSVASEDLEEIKDLLGGMNKC</sequence>
<evidence type="ECO:0000259" key="1">
    <source>
        <dbReference type="Pfam" id="PF06114"/>
    </source>
</evidence>
<comment type="caution">
    <text evidence="2">The sequence shown here is derived from an EMBL/GenBank/DDBJ whole genome shotgun (WGS) entry which is preliminary data.</text>
</comment>
<dbReference type="AlphaFoldDB" id="A0A9D2IU14"/>
<organism evidence="2 3">
    <name type="scientific">Candidatus Blautia faecigallinarum</name>
    <dbReference type="NCBI Taxonomy" id="2838488"/>
    <lineage>
        <taxon>Bacteria</taxon>
        <taxon>Bacillati</taxon>
        <taxon>Bacillota</taxon>
        <taxon>Clostridia</taxon>
        <taxon>Lachnospirales</taxon>
        <taxon>Lachnospiraceae</taxon>
        <taxon>Blautia</taxon>
    </lineage>
</organism>
<gene>
    <name evidence="2" type="ORF">IAA21_10640</name>
</gene>
<dbReference type="InterPro" id="IPR052345">
    <property type="entry name" value="Rad_response_metalloprotease"/>
</dbReference>
<dbReference type="PANTHER" id="PTHR43236">
    <property type="entry name" value="ANTITOXIN HIGA1"/>
    <property type="match status" value="1"/>
</dbReference>
<feature type="domain" description="IrrE N-terminal-like" evidence="1">
    <location>
        <begin position="48"/>
        <end position="150"/>
    </location>
</feature>
<dbReference type="PANTHER" id="PTHR43236:SF2">
    <property type="entry name" value="BLL0069 PROTEIN"/>
    <property type="match status" value="1"/>
</dbReference>
<dbReference type="EMBL" id="DXBU01000142">
    <property type="protein sequence ID" value="HIZ23236.1"/>
    <property type="molecule type" value="Genomic_DNA"/>
</dbReference>
<dbReference type="Gene3D" id="1.10.10.2910">
    <property type="match status" value="1"/>
</dbReference>
<evidence type="ECO:0000313" key="2">
    <source>
        <dbReference type="EMBL" id="HIZ23236.1"/>
    </source>
</evidence>
<reference evidence="2" key="2">
    <citation type="submission" date="2021-04" db="EMBL/GenBank/DDBJ databases">
        <authorList>
            <person name="Gilroy R."/>
        </authorList>
    </citation>
    <scope>NUCLEOTIDE SEQUENCE</scope>
    <source>
        <strain evidence="2">14324</strain>
    </source>
</reference>
<reference evidence="2" key="1">
    <citation type="journal article" date="2021" name="PeerJ">
        <title>Extensive microbial diversity within the chicken gut microbiome revealed by metagenomics and culture.</title>
        <authorList>
            <person name="Gilroy R."/>
            <person name="Ravi A."/>
            <person name="Getino M."/>
            <person name="Pursley I."/>
            <person name="Horton D.L."/>
            <person name="Alikhan N.F."/>
            <person name="Baker D."/>
            <person name="Gharbi K."/>
            <person name="Hall N."/>
            <person name="Watson M."/>
            <person name="Adriaenssens E.M."/>
            <person name="Foster-Nyarko E."/>
            <person name="Jarju S."/>
            <person name="Secka A."/>
            <person name="Antonio M."/>
            <person name="Oren A."/>
            <person name="Chaudhuri R.R."/>
            <person name="La Ragione R."/>
            <person name="Hildebrand F."/>
            <person name="Pallen M.J."/>
        </authorList>
    </citation>
    <scope>NUCLEOTIDE SEQUENCE</scope>
    <source>
        <strain evidence="2">14324</strain>
    </source>
</reference>
<accession>A0A9D2IU14</accession>
<evidence type="ECO:0000313" key="3">
    <source>
        <dbReference type="Proteomes" id="UP000824041"/>
    </source>
</evidence>
<protein>
    <submittedName>
        <fullName evidence="2">ImmA/IrrE family metallo-endopeptidase</fullName>
    </submittedName>
</protein>
<name>A0A9D2IU14_9FIRM</name>
<dbReference type="Proteomes" id="UP000824041">
    <property type="component" value="Unassembled WGS sequence"/>
</dbReference>